<accession>G0U0U6</accession>
<reference evidence="1" key="1">
    <citation type="journal article" date="2012" name="Proc. Natl. Acad. Sci. U.S.A.">
        <title>Antigenic diversity is generated by distinct evolutionary mechanisms in African trypanosome species.</title>
        <authorList>
            <person name="Jackson A.P."/>
            <person name="Berry A."/>
            <person name="Aslett M."/>
            <person name="Allison H.C."/>
            <person name="Burton P."/>
            <person name="Vavrova-Anderson J."/>
            <person name="Brown R."/>
            <person name="Browne H."/>
            <person name="Corton N."/>
            <person name="Hauser H."/>
            <person name="Gamble J."/>
            <person name="Gilderthorp R."/>
            <person name="Marcello L."/>
            <person name="McQuillan J."/>
            <person name="Otto T.D."/>
            <person name="Quail M.A."/>
            <person name="Sanders M.J."/>
            <person name="van Tonder A."/>
            <person name="Ginger M.L."/>
            <person name="Field M.C."/>
            <person name="Barry J.D."/>
            <person name="Hertz-Fowler C."/>
            <person name="Berriman M."/>
        </authorList>
    </citation>
    <scope>NUCLEOTIDE SEQUENCE</scope>
    <source>
        <strain evidence="1">Y486</strain>
    </source>
</reference>
<organism evidence="1">
    <name type="scientific">Trypanosoma vivax (strain Y486)</name>
    <dbReference type="NCBI Taxonomy" id="1055687"/>
    <lineage>
        <taxon>Eukaryota</taxon>
        <taxon>Discoba</taxon>
        <taxon>Euglenozoa</taxon>
        <taxon>Kinetoplastea</taxon>
        <taxon>Metakinetoplastina</taxon>
        <taxon>Trypanosomatida</taxon>
        <taxon>Trypanosomatidae</taxon>
        <taxon>Trypanosoma</taxon>
        <taxon>Duttonella</taxon>
    </lineage>
</organism>
<proteinExistence type="predicted"/>
<dbReference type="AlphaFoldDB" id="G0U0U6"/>
<evidence type="ECO:0000313" key="1">
    <source>
        <dbReference type="EMBL" id="CCC49698.1"/>
    </source>
</evidence>
<protein>
    <submittedName>
        <fullName evidence="1">Uncharacterized protein</fullName>
    </submittedName>
</protein>
<sequence length="186" mass="20358">MSVCLWSENGTKGMNQAISPPVEQSNVSILLKGREQRHRRCLWELYKAHEQQTDATKCGKGPFGASLSLSLTLSLTLVNRGSLTIRRLSHNCEKPCICTIGCGNSNRWEKVSVGTSSSSKKIHVMRDGYTHFWTGVLAPMNSSGIRSCSVTALTDCACKKLQLWAALSPPQCEFPPLLGITHHGTT</sequence>
<gene>
    <name evidence="1" type="ORF">TVY486_0803070</name>
</gene>
<name>G0U0U6_TRYVY</name>
<dbReference type="EMBL" id="HE573024">
    <property type="protein sequence ID" value="CCC49698.1"/>
    <property type="molecule type" value="Genomic_DNA"/>
</dbReference>